<gene>
    <name evidence="4" type="ORF">Gohar_000515</name>
</gene>
<comment type="caution">
    <text evidence="4">The sequence shown here is derived from an EMBL/GenBank/DDBJ whole genome shotgun (WGS) entry which is preliminary data.</text>
</comment>
<dbReference type="SUPFAM" id="SSF52540">
    <property type="entry name" value="P-loop containing nucleoside triphosphate hydrolases"/>
    <property type="match status" value="1"/>
</dbReference>
<dbReference type="GO" id="GO:0005524">
    <property type="term" value="F:ATP binding"/>
    <property type="evidence" value="ECO:0007669"/>
    <property type="project" value="UniProtKB-KW"/>
</dbReference>
<evidence type="ECO:0000313" key="4">
    <source>
        <dbReference type="EMBL" id="MBA0815778.1"/>
    </source>
</evidence>
<dbReference type="GO" id="GO:0015421">
    <property type="term" value="F:ABC-type oligopeptide transporter activity"/>
    <property type="evidence" value="ECO:0007669"/>
    <property type="project" value="TreeGrafter"/>
</dbReference>
<dbReference type="InterPro" id="IPR017871">
    <property type="entry name" value="ABC_transporter-like_CS"/>
</dbReference>
<evidence type="ECO:0000256" key="1">
    <source>
        <dbReference type="ARBA" id="ARBA00022741"/>
    </source>
</evidence>
<dbReference type="InterPro" id="IPR039421">
    <property type="entry name" value="Type_1_exporter"/>
</dbReference>
<dbReference type="InterPro" id="IPR003439">
    <property type="entry name" value="ABC_transporter-like_ATP-bd"/>
</dbReference>
<dbReference type="PROSITE" id="PS00211">
    <property type="entry name" value="ABC_TRANSPORTER_1"/>
    <property type="match status" value="1"/>
</dbReference>
<dbReference type="Proteomes" id="UP000593560">
    <property type="component" value="Unassembled WGS sequence"/>
</dbReference>
<dbReference type="PANTHER" id="PTHR43394:SF1">
    <property type="entry name" value="ATP-BINDING CASSETTE SUB-FAMILY B MEMBER 10, MITOCHONDRIAL"/>
    <property type="match status" value="1"/>
</dbReference>
<accession>A0A7J9I1M0</accession>
<dbReference type="EMBL" id="JABFAD010000013">
    <property type="protein sequence ID" value="MBA0815778.1"/>
    <property type="molecule type" value="Genomic_DNA"/>
</dbReference>
<protein>
    <recommendedName>
        <fullName evidence="3">ABC transporter domain-containing protein</fullName>
    </recommendedName>
</protein>
<dbReference type="PANTHER" id="PTHR43394">
    <property type="entry name" value="ATP-DEPENDENT PERMEASE MDL1, MITOCHONDRIAL"/>
    <property type="match status" value="1"/>
</dbReference>
<reference evidence="4 5" key="1">
    <citation type="journal article" date="2019" name="Genome Biol. Evol.">
        <title>Insights into the evolution of the New World diploid cottons (Gossypium, subgenus Houzingenia) based on genome sequencing.</title>
        <authorList>
            <person name="Grover C.E."/>
            <person name="Arick M.A. 2nd"/>
            <person name="Thrash A."/>
            <person name="Conover J.L."/>
            <person name="Sanders W.S."/>
            <person name="Peterson D.G."/>
            <person name="Frelichowski J.E."/>
            <person name="Scheffler J.A."/>
            <person name="Scheffler B.E."/>
            <person name="Wendel J.F."/>
        </authorList>
    </citation>
    <scope>NUCLEOTIDE SEQUENCE [LARGE SCALE GENOMIC DNA]</scope>
    <source>
        <strain evidence="4">0</strain>
        <tissue evidence="4">Leaf</tissue>
    </source>
</reference>
<organism evidence="4 5">
    <name type="scientific">Gossypium harknessii</name>
    <dbReference type="NCBI Taxonomy" id="34285"/>
    <lineage>
        <taxon>Eukaryota</taxon>
        <taxon>Viridiplantae</taxon>
        <taxon>Streptophyta</taxon>
        <taxon>Embryophyta</taxon>
        <taxon>Tracheophyta</taxon>
        <taxon>Spermatophyta</taxon>
        <taxon>Magnoliopsida</taxon>
        <taxon>eudicotyledons</taxon>
        <taxon>Gunneridae</taxon>
        <taxon>Pentapetalae</taxon>
        <taxon>rosids</taxon>
        <taxon>malvids</taxon>
        <taxon>Malvales</taxon>
        <taxon>Malvaceae</taxon>
        <taxon>Malvoideae</taxon>
        <taxon>Gossypium</taxon>
    </lineage>
</organism>
<dbReference type="Gene3D" id="3.40.50.300">
    <property type="entry name" value="P-loop containing nucleotide triphosphate hydrolases"/>
    <property type="match status" value="1"/>
</dbReference>
<dbReference type="AlphaFoldDB" id="A0A7J9I1M0"/>
<dbReference type="GO" id="GO:0005743">
    <property type="term" value="C:mitochondrial inner membrane"/>
    <property type="evidence" value="ECO:0007669"/>
    <property type="project" value="TreeGrafter"/>
</dbReference>
<dbReference type="GO" id="GO:0016887">
    <property type="term" value="F:ATP hydrolysis activity"/>
    <property type="evidence" value="ECO:0007669"/>
    <property type="project" value="InterPro"/>
</dbReference>
<dbReference type="OrthoDB" id="6500128at2759"/>
<keyword evidence="1" id="KW-0547">Nucleotide-binding</keyword>
<dbReference type="Pfam" id="PF00005">
    <property type="entry name" value="ABC_tran"/>
    <property type="match status" value="1"/>
</dbReference>
<keyword evidence="2" id="KW-0067">ATP-binding</keyword>
<dbReference type="PROSITE" id="PS50893">
    <property type="entry name" value="ABC_TRANSPORTER_2"/>
    <property type="match status" value="1"/>
</dbReference>
<evidence type="ECO:0000259" key="3">
    <source>
        <dbReference type="PROSITE" id="PS50893"/>
    </source>
</evidence>
<evidence type="ECO:0000256" key="2">
    <source>
        <dbReference type="ARBA" id="ARBA00022840"/>
    </source>
</evidence>
<dbReference type="InterPro" id="IPR027417">
    <property type="entry name" value="P-loop_NTPase"/>
</dbReference>
<evidence type="ECO:0000313" key="5">
    <source>
        <dbReference type="Proteomes" id="UP000593560"/>
    </source>
</evidence>
<keyword evidence="5" id="KW-1185">Reference proteome</keyword>
<proteinExistence type="predicted"/>
<feature type="domain" description="ABC transporter" evidence="3">
    <location>
        <begin position="65"/>
        <end position="343"/>
    </location>
</feature>
<dbReference type="InterPro" id="IPR003593">
    <property type="entry name" value="AAA+_ATPase"/>
</dbReference>
<dbReference type="GO" id="GO:0090374">
    <property type="term" value="P:oligopeptide export from mitochondrion"/>
    <property type="evidence" value="ECO:0007669"/>
    <property type="project" value="TreeGrafter"/>
</dbReference>
<name>A0A7J9I1M0_9ROSI</name>
<sequence>MNAISGTKTIYISKATSMVEQIGAIVVTSRKAKEGDVIAAVMSILFSFVYSSKGKKKVKKIDGNIEIQDVYFAYPSRLEKLILEGFSLSILAEKMVALVGSSGYGNSIVISLVERFYDPYKGEILIDNYNIKYLNLKFLRKNIGVVSQEPSLFAGTIKDNIKVGNMDANDQQAKSAKGFAGDSTATHCEVVALASEAEQASEAEIVEVSTEANIHEFISNLPDGYNTLVGDKGCQLSGGQKQRVAIARTLLKRPGILLLDEATSALDAESERTVVNALESIDRRKGNCGRLISNPTQIIVAHRLSIVVNLDVIVVMDKGEIVETGSQSTLISTSDGVYSRLFHIQNEI</sequence>
<dbReference type="SMART" id="SM00382">
    <property type="entry name" value="AAA"/>
    <property type="match status" value="1"/>
</dbReference>